<evidence type="ECO:0000313" key="4">
    <source>
        <dbReference type="Proteomes" id="UP000429607"/>
    </source>
</evidence>
<proteinExistence type="predicted"/>
<feature type="compositionally biased region" description="Polar residues" evidence="1">
    <location>
        <begin position="71"/>
        <end position="85"/>
    </location>
</feature>
<name>A0A6A4BKR5_9STRA</name>
<accession>A0A6A4BKR5</accession>
<protein>
    <submittedName>
        <fullName evidence="3">Uncharacterized protein</fullName>
    </submittedName>
</protein>
<keyword evidence="5" id="KW-1185">Reference proteome</keyword>
<gene>
    <name evidence="2" type="ORF">PR001_g28127</name>
    <name evidence="3" type="ORF">PR003_g29333</name>
</gene>
<evidence type="ECO:0000313" key="5">
    <source>
        <dbReference type="Proteomes" id="UP000434957"/>
    </source>
</evidence>
<sequence>MCNGLTKSGKPCQCKADWCSQHLSQKPITAEPVVESIAEDQSAREKKEEDIGLISTEKEIVETTIVPPMSPNANSTPATQLNSTPMGDETKPETEKNISIFKQCKSFLNEKATGEWHETRRFKDRETHDYLHKPMRGMSLLRVEDEVIKKAGGKGHCRFYWIYNMNDAKNFVDHVHLRLRGECHEIIITPRCRFFYDIDLQLDEMEKCDIASAMGFPLEADGDEVKTMDSHGALEEEGLERFDWMATTRNRKIDNDGFKISIHLITNLMLRHEVCSAIANDIQSNTIADNAEILGIP</sequence>
<evidence type="ECO:0000256" key="1">
    <source>
        <dbReference type="SAM" id="MobiDB-lite"/>
    </source>
</evidence>
<evidence type="ECO:0000313" key="2">
    <source>
        <dbReference type="EMBL" id="KAE8967360.1"/>
    </source>
</evidence>
<dbReference type="EMBL" id="QXFT01004863">
    <property type="protein sequence ID" value="KAE9275447.1"/>
    <property type="molecule type" value="Genomic_DNA"/>
</dbReference>
<dbReference type="Proteomes" id="UP000429607">
    <property type="component" value="Unassembled WGS sequence"/>
</dbReference>
<dbReference type="EMBL" id="QXFV01004877">
    <property type="protein sequence ID" value="KAE8967360.1"/>
    <property type="molecule type" value="Genomic_DNA"/>
</dbReference>
<organism evidence="3 5">
    <name type="scientific">Phytophthora rubi</name>
    <dbReference type="NCBI Taxonomy" id="129364"/>
    <lineage>
        <taxon>Eukaryota</taxon>
        <taxon>Sar</taxon>
        <taxon>Stramenopiles</taxon>
        <taxon>Oomycota</taxon>
        <taxon>Peronosporomycetes</taxon>
        <taxon>Peronosporales</taxon>
        <taxon>Peronosporaceae</taxon>
        <taxon>Phytophthora</taxon>
    </lineage>
</organism>
<evidence type="ECO:0000313" key="3">
    <source>
        <dbReference type="EMBL" id="KAE9275447.1"/>
    </source>
</evidence>
<comment type="caution">
    <text evidence="3">The sequence shown here is derived from an EMBL/GenBank/DDBJ whole genome shotgun (WGS) entry which is preliminary data.</text>
</comment>
<reference evidence="3 5" key="1">
    <citation type="submission" date="2018-08" db="EMBL/GenBank/DDBJ databases">
        <title>Genomic investigation of the strawberry pathogen Phytophthora fragariae indicates pathogenicity is determined by transcriptional variation in three key races.</title>
        <authorList>
            <person name="Adams T.M."/>
            <person name="Armitage A.D."/>
            <person name="Sobczyk M.K."/>
            <person name="Bates H.J."/>
            <person name="Dunwell J.M."/>
            <person name="Nellist C.F."/>
            <person name="Harrison R.J."/>
        </authorList>
    </citation>
    <scope>NUCLEOTIDE SEQUENCE [LARGE SCALE GENOMIC DNA]</scope>
    <source>
        <strain evidence="2 4">SCRP249</strain>
        <strain evidence="3 5">SCRP333</strain>
    </source>
</reference>
<dbReference type="AlphaFoldDB" id="A0A6A4BKR5"/>
<dbReference type="Proteomes" id="UP000434957">
    <property type="component" value="Unassembled WGS sequence"/>
</dbReference>
<feature type="region of interest" description="Disordered" evidence="1">
    <location>
        <begin position="67"/>
        <end position="93"/>
    </location>
</feature>